<evidence type="ECO:0000256" key="4">
    <source>
        <dbReference type="ARBA" id="ARBA00023125"/>
    </source>
</evidence>
<keyword evidence="5" id="KW-0804">Transcription</keyword>
<evidence type="ECO:0000256" key="2">
    <source>
        <dbReference type="ARBA" id="ARBA00023015"/>
    </source>
</evidence>
<gene>
    <name evidence="8" type="ORF">GNP93_03615</name>
</gene>
<dbReference type="SUPFAM" id="SSF88946">
    <property type="entry name" value="Sigma2 domain of RNA polymerase sigma factors"/>
    <property type="match status" value="1"/>
</dbReference>
<dbReference type="PANTHER" id="PTHR43133">
    <property type="entry name" value="RNA POLYMERASE ECF-TYPE SIGMA FACTO"/>
    <property type="match status" value="1"/>
</dbReference>
<evidence type="ECO:0000256" key="1">
    <source>
        <dbReference type="ARBA" id="ARBA00010641"/>
    </source>
</evidence>
<keyword evidence="4" id="KW-0238">DNA-binding</keyword>
<keyword evidence="9" id="KW-1185">Reference proteome</keyword>
<dbReference type="GO" id="GO:0016987">
    <property type="term" value="F:sigma factor activity"/>
    <property type="evidence" value="ECO:0007669"/>
    <property type="project" value="UniProtKB-KW"/>
</dbReference>
<protein>
    <submittedName>
        <fullName evidence="8">Sigma-70 family RNA polymerase sigma factor</fullName>
    </submittedName>
</protein>
<dbReference type="InterPro" id="IPR007630">
    <property type="entry name" value="RNA_pol_sigma70_r4"/>
</dbReference>
<accession>A0A7X3CRI8</accession>
<dbReference type="SUPFAM" id="SSF88659">
    <property type="entry name" value="Sigma3 and sigma4 domains of RNA polymerase sigma factors"/>
    <property type="match status" value="1"/>
</dbReference>
<name>A0A7X3CRI8_9BACL</name>
<keyword evidence="2" id="KW-0805">Transcription regulation</keyword>
<dbReference type="GO" id="GO:0003677">
    <property type="term" value="F:DNA binding"/>
    <property type="evidence" value="ECO:0007669"/>
    <property type="project" value="UniProtKB-KW"/>
</dbReference>
<organism evidence="8 9">
    <name type="scientific">Paenibacillus validus</name>
    <dbReference type="NCBI Taxonomy" id="44253"/>
    <lineage>
        <taxon>Bacteria</taxon>
        <taxon>Bacillati</taxon>
        <taxon>Bacillota</taxon>
        <taxon>Bacilli</taxon>
        <taxon>Bacillales</taxon>
        <taxon>Paenibacillaceae</taxon>
        <taxon>Paenibacillus</taxon>
    </lineage>
</organism>
<dbReference type="NCBIfam" id="TIGR02937">
    <property type="entry name" value="sigma70-ECF"/>
    <property type="match status" value="1"/>
</dbReference>
<comment type="similarity">
    <text evidence="1">Belongs to the sigma-70 factor family. ECF subfamily.</text>
</comment>
<dbReference type="GO" id="GO:0006352">
    <property type="term" value="P:DNA-templated transcription initiation"/>
    <property type="evidence" value="ECO:0007669"/>
    <property type="project" value="InterPro"/>
</dbReference>
<dbReference type="EMBL" id="WNZX01000002">
    <property type="protein sequence ID" value="MUG69761.1"/>
    <property type="molecule type" value="Genomic_DNA"/>
</dbReference>
<dbReference type="Proteomes" id="UP000450917">
    <property type="component" value="Unassembled WGS sequence"/>
</dbReference>
<feature type="domain" description="RNA polymerase sigma-70 region 4" evidence="7">
    <location>
        <begin position="126"/>
        <end position="174"/>
    </location>
</feature>
<dbReference type="Gene3D" id="1.10.1740.10">
    <property type="match status" value="1"/>
</dbReference>
<evidence type="ECO:0000259" key="7">
    <source>
        <dbReference type="Pfam" id="PF04545"/>
    </source>
</evidence>
<dbReference type="Pfam" id="PF04542">
    <property type="entry name" value="Sigma70_r2"/>
    <property type="match status" value="1"/>
</dbReference>
<comment type="caution">
    <text evidence="8">The sequence shown here is derived from an EMBL/GenBank/DDBJ whole genome shotgun (WGS) entry which is preliminary data.</text>
</comment>
<evidence type="ECO:0000313" key="8">
    <source>
        <dbReference type="EMBL" id="MUG69761.1"/>
    </source>
</evidence>
<proteinExistence type="inferred from homology"/>
<reference evidence="8 9" key="1">
    <citation type="submission" date="2019-11" db="EMBL/GenBank/DDBJ databases">
        <title>Draft genome sequences of five Paenibacillus species of dairy origin.</title>
        <authorList>
            <person name="Olajide A.M."/>
            <person name="Chen S."/>
            <person name="Lapointe G."/>
        </authorList>
    </citation>
    <scope>NUCLEOTIDE SEQUENCE [LARGE SCALE GENOMIC DNA]</scope>
    <source>
        <strain evidence="8 9">2CS3</strain>
    </source>
</reference>
<keyword evidence="3" id="KW-0731">Sigma factor</keyword>
<dbReference type="InterPro" id="IPR013325">
    <property type="entry name" value="RNA_pol_sigma_r2"/>
</dbReference>
<sequence>MVTDEQLVRRMADGDQAAFEAFVHRYHGPLLSYLERTLRNTEKAEDLVQETFIRLLRQLRQGSVPERVRSWMYRVAKNLCVDYWRSPSYRSTKELQPDLPDPVDVRPSIVEIYERQETRKELLQSLDQLTDIQKDIVLLRFFQDLKLQEIAEVVDQPLGIVKSQLYYALRKLRKKLVNSPAFITESEGTGNGAT</sequence>
<feature type="domain" description="RNA polymerase sigma-70 region 2" evidence="6">
    <location>
        <begin position="23"/>
        <end position="86"/>
    </location>
</feature>
<dbReference type="InterPro" id="IPR036388">
    <property type="entry name" value="WH-like_DNA-bd_sf"/>
</dbReference>
<dbReference type="InterPro" id="IPR039425">
    <property type="entry name" value="RNA_pol_sigma-70-like"/>
</dbReference>
<evidence type="ECO:0000256" key="3">
    <source>
        <dbReference type="ARBA" id="ARBA00023082"/>
    </source>
</evidence>
<evidence type="ECO:0000259" key="6">
    <source>
        <dbReference type="Pfam" id="PF04542"/>
    </source>
</evidence>
<dbReference type="InterPro" id="IPR007627">
    <property type="entry name" value="RNA_pol_sigma70_r2"/>
</dbReference>
<dbReference type="AlphaFoldDB" id="A0A7X3CRI8"/>
<dbReference type="InterPro" id="IPR013324">
    <property type="entry name" value="RNA_pol_sigma_r3/r4-like"/>
</dbReference>
<dbReference type="PANTHER" id="PTHR43133:SF8">
    <property type="entry name" value="RNA POLYMERASE SIGMA FACTOR HI_1459-RELATED"/>
    <property type="match status" value="1"/>
</dbReference>
<evidence type="ECO:0000256" key="5">
    <source>
        <dbReference type="ARBA" id="ARBA00023163"/>
    </source>
</evidence>
<evidence type="ECO:0000313" key="9">
    <source>
        <dbReference type="Proteomes" id="UP000450917"/>
    </source>
</evidence>
<dbReference type="InterPro" id="IPR014284">
    <property type="entry name" value="RNA_pol_sigma-70_dom"/>
</dbReference>
<dbReference type="Pfam" id="PF04545">
    <property type="entry name" value="Sigma70_r4"/>
    <property type="match status" value="1"/>
</dbReference>
<dbReference type="Gene3D" id="1.10.10.10">
    <property type="entry name" value="Winged helix-like DNA-binding domain superfamily/Winged helix DNA-binding domain"/>
    <property type="match status" value="1"/>
</dbReference>
<dbReference type="CDD" id="cd06171">
    <property type="entry name" value="Sigma70_r4"/>
    <property type="match status" value="1"/>
</dbReference>